<keyword evidence="3" id="KW-1185">Reference proteome</keyword>
<dbReference type="EMBL" id="LGRB01000014">
    <property type="protein sequence ID" value="OCT46897.1"/>
    <property type="molecule type" value="Genomic_DNA"/>
</dbReference>
<evidence type="ECO:0000313" key="2">
    <source>
        <dbReference type="EMBL" id="OCT46897.1"/>
    </source>
</evidence>
<protein>
    <submittedName>
        <fullName evidence="2">Uncharacterized protein</fullName>
    </submittedName>
</protein>
<sequence>MSQYVDPYDTTPKSMAPPPAYPGGGSGNTQTGPNVVVMQETNIDVTVLHAETKPQATTHITQVNQNNSNGGANGDDCGLGFCCGCCTAMLFCSVM</sequence>
<dbReference type="VEuPathDB" id="FungiDB:CLCR_02691"/>
<dbReference type="AlphaFoldDB" id="A0A1C1CEM1"/>
<gene>
    <name evidence="2" type="ORF">CLCR_02691</name>
</gene>
<comment type="caution">
    <text evidence="2">The sequence shown here is derived from an EMBL/GenBank/DDBJ whole genome shotgun (WGS) entry which is preliminary data.</text>
</comment>
<name>A0A1C1CEM1_9EURO</name>
<reference evidence="3" key="1">
    <citation type="submission" date="2015-07" db="EMBL/GenBank/DDBJ databases">
        <authorList>
            <person name="Teixeira M.M."/>
            <person name="Souza R.C."/>
            <person name="Almeida L.G."/>
            <person name="Vicente V.A."/>
            <person name="de Hoog S."/>
            <person name="Bocca A.L."/>
            <person name="de Almeida S.R."/>
            <person name="Vasconcelos A.T."/>
            <person name="Felipe M.S."/>
        </authorList>
    </citation>
    <scope>NUCLEOTIDE SEQUENCE [LARGE SCALE GENOMIC DNA]</scope>
    <source>
        <strain evidence="3">KSF</strain>
    </source>
</reference>
<evidence type="ECO:0000256" key="1">
    <source>
        <dbReference type="SAM" id="MobiDB-lite"/>
    </source>
</evidence>
<dbReference type="Proteomes" id="UP000094526">
    <property type="component" value="Unassembled WGS sequence"/>
</dbReference>
<evidence type="ECO:0000313" key="3">
    <source>
        <dbReference type="Proteomes" id="UP000094526"/>
    </source>
</evidence>
<organism evidence="2 3">
    <name type="scientific">Cladophialophora carrionii</name>
    <dbReference type="NCBI Taxonomy" id="86049"/>
    <lineage>
        <taxon>Eukaryota</taxon>
        <taxon>Fungi</taxon>
        <taxon>Dikarya</taxon>
        <taxon>Ascomycota</taxon>
        <taxon>Pezizomycotina</taxon>
        <taxon>Eurotiomycetes</taxon>
        <taxon>Chaetothyriomycetidae</taxon>
        <taxon>Chaetothyriales</taxon>
        <taxon>Herpotrichiellaceae</taxon>
        <taxon>Cladophialophora</taxon>
    </lineage>
</organism>
<proteinExistence type="predicted"/>
<accession>A0A1C1CEM1</accession>
<feature type="region of interest" description="Disordered" evidence="1">
    <location>
        <begin position="1"/>
        <end position="33"/>
    </location>
</feature>